<keyword evidence="2" id="KW-1185">Reference proteome</keyword>
<comment type="caution">
    <text evidence="1">The sequence shown here is derived from an EMBL/GenBank/DDBJ whole genome shotgun (WGS) entry which is preliminary data.</text>
</comment>
<dbReference type="Proteomes" id="UP000318571">
    <property type="component" value="Chromosome 12"/>
</dbReference>
<feature type="non-terminal residue" evidence="1">
    <location>
        <position position="150"/>
    </location>
</feature>
<accession>A0A553PRE5</accession>
<gene>
    <name evidence="1" type="ORF">TCAL_15415</name>
</gene>
<evidence type="ECO:0000313" key="1">
    <source>
        <dbReference type="EMBL" id="TRY80259.1"/>
    </source>
</evidence>
<proteinExistence type="predicted"/>
<sequence>MEASQVCFESNEMDRSFVTRRSSSNQRLFICAQTTKDNIKDKRLKTNASRKTHDCPAKLFFKEASFCRCVSPVAGEKCELNRPSVQIRGCLQHSHPLERRNLRLSKAVKEDVVKLLEAGLTPNVIINKYHPAEKEDPASKPVTTGDVYSL</sequence>
<evidence type="ECO:0000313" key="2">
    <source>
        <dbReference type="Proteomes" id="UP000318571"/>
    </source>
</evidence>
<reference evidence="1 2" key="1">
    <citation type="journal article" date="2018" name="Nat. Ecol. Evol.">
        <title>Genomic signatures of mitonuclear coevolution across populations of Tigriopus californicus.</title>
        <authorList>
            <person name="Barreto F.S."/>
            <person name="Watson E.T."/>
            <person name="Lima T.G."/>
            <person name="Willett C.S."/>
            <person name="Edmands S."/>
            <person name="Li W."/>
            <person name="Burton R.S."/>
        </authorList>
    </citation>
    <scope>NUCLEOTIDE SEQUENCE [LARGE SCALE GENOMIC DNA]</scope>
    <source>
        <strain evidence="1 2">San Diego</strain>
    </source>
</reference>
<dbReference type="EMBL" id="VCGU01000001">
    <property type="protein sequence ID" value="TRY80259.1"/>
    <property type="molecule type" value="Genomic_DNA"/>
</dbReference>
<organism evidence="1 2">
    <name type="scientific">Tigriopus californicus</name>
    <name type="common">Marine copepod</name>
    <dbReference type="NCBI Taxonomy" id="6832"/>
    <lineage>
        <taxon>Eukaryota</taxon>
        <taxon>Metazoa</taxon>
        <taxon>Ecdysozoa</taxon>
        <taxon>Arthropoda</taxon>
        <taxon>Crustacea</taxon>
        <taxon>Multicrustacea</taxon>
        <taxon>Hexanauplia</taxon>
        <taxon>Copepoda</taxon>
        <taxon>Harpacticoida</taxon>
        <taxon>Harpacticidae</taxon>
        <taxon>Tigriopus</taxon>
    </lineage>
</organism>
<name>A0A553PRE5_TIGCA</name>
<protein>
    <submittedName>
        <fullName evidence="1">Uncharacterized protein</fullName>
    </submittedName>
</protein>
<dbReference type="AlphaFoldDB" id="A0A553PRE5"/>